<proteinExistence type="predicted"/>
<feature type="domain" description="DUF6532" evidence="2">
    <location>
        <begin position="40"/>
        <end position="266"/>
    </location>
</feature>
<dbReference type="AlphaFoldDB" id="A0A9P3GQP2"/>
<dbReference type="Proteomes" id="UP000703269">
    <property type="component" value="Unassembled WGS sequence"/>
</dbReference>
<dbReference type="OrthoDB" id="3214739at2759"/>
<feature type="compositionally biased region" description="Basic and acidic residues" evidence="1">
    <location>
        <begin position="12"/>
        <end position="33"/>
    </location>
</feature>
<evidence type="ECO:0000259" key="2">
    <source>
        <dbReference type="Pfam" id="PF20149"/>
    </source>
</evidence>
<dbReference type="Pfam" id="PF20149">
    <property type="entry name" value="DUF6532"/>
    <property type="match status" value="1"/>
</dbReference>
<reference evidence="3 4" key="1">
    <citation type="submission" date="2021-08" db="EMBL/GenBank/DDBJ databases">
        <title>Draft Genome Sequence of Phanerochaete sordida strain YK-624.</title>
        <authorList>
            <person name="Mori T."/>
            <person name="Dohra H."/>
            <person name="Suzuki T."/>
            <person name="Kawagishi H."/>
            <person name="Hirai H."/>
        </authorList>
    </citation>
    <scope>NUCLEOTIDE SEQUENCE [LARGE SCALE GENOMIC DNA]</scope>
    <source>
        <strain evidence="3 4">YK-624</strain>
    </source>
</reference>
<evidence type="ECO:0000256" key="1">
    <source>
        <dbReference type="SAM" id="MobiDB-lite"/>
    </source>
</evidence>
<sequence>MTRRSQAQADIGDQRDEKRQKVEEMEAEAAKTEMHQPQPVIVFENAFPDASGPQLKLRWLRKILLDAAEDTQQTDVRQELLANSRFLKALCVPLETRMCIFRSHFRAIMASKVGAHYGLMVSSVPSRGQSIRGRAARGEASCASDAAIERLEKLFEHSRYMYPVDSTGNFKNNKPYAHPIFVDGLAEFLFASRRPFIMKHAAAFEVEWQGDRRTEVPAPLLALLATAVYAALLDYKNRLIINKKPADFSADAFAETYGGHLKALQEVERAKPRAYHQMLEDMFQQAQCGRRATSTDAVAADILEGLDLDMLPEDD</sequence>
<comment type="caution">
    <text evidence="3">The sequence shown here is derived from an EMBL/GenBank/DDBJ whole genome shotgun (WGS) entry which is preliminary data.</text>
</comment>
<dbReference type="InterPro" id="IPR045341">
    <property type="entry name" value="DUF6532"/>
</dbReference>
<gene>
    <name evidence="3" type="ORF">PsYK624_163630</name>
</gene>
<dbReference type="EMBL" id="BPQB01000133">
    <property type="protein sequence ID" value="GJF00084.1"/>
    <property type="molecule type" value="Genomic_DNA"/>
</dbReference>
<evidence type="ECO:0000313" key="3">
    <source>
        <dbReference type="EMBL" id="GJF00084.1"/>
    </source>
</evidence>
<protein>
    <recommendedName>
        <fullName evidence="2">DUF6532 domain-containing protein</fullName>
    </recommendedName>
</protein>
<name>A0A9P3GQP2_9APHY</name>
<keyword evidence="4" id="KW-1185">Reference proteome</keyword>
<accession>A0A9P3GQP2</accession>
<organism evidence="3 4">
    <name type="scientific">Phanerochaete sordida</name>
    <dbReference type="NCBI Taxonomy" id="48140"/>
    <lineage>
        <taxon>Eukaryota</taxon>
        <taxon>Fungi</taxon>
        <taxon>Dikarya</taxon>
        <taxon>Basidiomycota</taxon>
        <taxon>Agaricomycotina</taxon>
        <taxon>Agaricomycetes</taxon>
        <taxon>Polyporales</taxon>
        <taxon>Phanerochaetaceae</taxon>
        <taxon>Phanerochaete</taxon>
    </lineage>
</organism>
<feature type="region of interest" description="Disordered" evidence="1">
    <location>
        <begin position="1"/>
        <end position="33"/>
    </location>
</feature>
<evidence type="ECO:0000313" key="4">
    <source>
        <dbReference type="Proteomes" id="UP000703269"/>
    </source>
</evidence>